<dbReference type="PROSITE" id="PS50110">
    <property type="entry name" value="RESPONSE_REGULATORY"/>
    <property type="match status" value="1"/>
</dbReference>
<dbReference type="Gene3D" id="3.30.70.270">
    <property type="match status" value="1"/>
</dbReference>
<feature type="domain" description="GGDEF" evidence="4">
    <location>
        <begin position="321"/>
        <end position="454"/>
    </location>
</feature>
<evidence type="ECO:0000313" key="6">
    <source>
        <dbReference type="Proteomes" id="UP000184694"/>
    </source>
</evidence>
<dbReference type="EMBL" id="FSRG01000004">
    <property type="protein sequence ID" value="SIN90490.1"/>
    <property type="molecule type" value="Genomic_DNA"/>
</dbReference>
<organism evidence="5 6">
    <name type="scientific">Halodesulfovibrio marinisediminis DSM 17456</name>
    <dbReference type="NCBI Taxonomy" id="1121457"/>
    <lineage>
        <taxon>Bacteria</taxon>
        <taxon>Pseudomonadati</taxon>
        <taxon>Thermodesulfobacteriota</taxon>
        <taxon>Desulfovibrionia</taxon>
        <taxon>Desulfovibrionales</taxon>
        <taxon>Desulfovibrionaceae</taxon>
        <taxon>Halodesulfovibrio</taxon>
    </lineage>
</organism>
<dbReference type="Proteomes" id="UP000184694">
    <property type="component" value="Unassembled WGS sequence"/>
</dbReference>
<dbReference type="InterPro" id="IPR001789">
    <property type="entry name" value="Sig_transdc_resp-reg_receiver"/>
</dbReference>
<keyword evidence="1" id="KW-0597">Phosphoprotein</keyword>
<evidence type="ECO:0000259" key="3">
    <source>
        <dbReference type="PROSITE" id="PS50883"/>
    </source>
</evidence>
<protein>
    <submittedName>
        <fullName evidence="5">Diguanylate cyclase (GGDEF) domain-containing protein</fullName>
    </submittedName>
</protein>
<feature type="domain" description="Response regulatory" evidence="2">
    <location>
        <begin position="7"/>
        <end position="121"/>
    </location>
</feature>
<name>A0A1N6F5G1_9BACT</name>
<keyword evidence="6" id="KW-1185">Reference proteome</keyword>
<dbReference type="Gene3D" id="3.20.20.450">
    <property type="entry name" value="EAL domain"/>
    <property type="match status" value="1"/>
</dbReference>
<dbReference type="InterPro" id="IPR011006">
    <property type="entry name" value="CheY-like_superfamily"/>
</dbReference>
<dbReference type="GO" id="GO:0000160">
    <property type="term" value="P:phosphorelay signal transduction system"/>
    <property type="evidence" value="ECO:0007669"/>
    <property type="project" value="InterPro"/>
</dbReference>
<dbReference type="NCBIfam" id="TIGR00254">
    <property type="entry name" value="GGDEF"/>
    <property type="match status" value="1"/>
</dbReference>
<dbReference type="SUPFAM" id="SSF55073">
    <property type="entry name" value="Nucleotide cyclase"/>
    <property type="match status" value="1"/>
</dbReference>
<dbReference type="RefSeq" id="WP_074215963.1">
    <property type="nucleotide sequence ID" value="NZ_FSRG01000004.1"/>
</dbReference>
<dbReference type="SMART" id="SM00052">
    <property type="entry name" value="EAL"/>
    <property type="match status" value="1"/>
</dbReference>
<dbReference type="Pfam" id="PF00990">
    <property type="entry name" value="GGDEF"/>
    <property type="match status" value="1"/>
</dbReference>
<dbReference type="InterPro" id="IPR035919">
    <property type="entry name" value="EAL_sf"/>
</dbReference>
<dbReference type="InterPro" id="IPR029787">
    <property type="entry name" value="Nucleotide_cyclase"/>
</dbReference>
<dbReference type="CDD" id="cd01949">
    <property type="entry name" value="GGDEF"/>
    <property type="match status" value="1"/>
</dbReference>
<evidence type="ECO:0000259" key="2">
    <source>
        <dbReference type="PROSITE" id="PS50110"/>
    </source>
</evidence>
<dbReference type="Pfam" id="PF00072">
    <property type="entry name" value="Response_reg"/>
    <property type="match status" value="1"/>
</dbReference>
<dbReference type="GO" id="GO:0006355">
    <property type="term" value="P:regulation of DNA-templated transcription"/>
    <property type="evidence" value="ECO:0007669"/>
    <property type="project" value="InterPro"/>
</dbReference>
<dbReference type="PROSITE" id="PS50887">
    <property type="entry name" value="GGDEF"/>
    <property type="match status" value="1"/>
</dbReference>
<dbReference type="STRING" id="1121457.SAMN02745161_1112"/>
<evidence type="ECO:0000313" key="5">
    <source>
        <dbReference type="EMBL" id="SIN90490.1"/>
    </source>
</evidence>
<evidence type="ECO:0000256" key="1">
    <source>
        <dbReference type="PROSITE-ProRule" id="PRU00169"/>
    </source>
</evidence>
<dbReference type="PROSITE" id="PS50883">
    <property type="entry name" value="EAL"/>
    <property type="match status" value="1"/>
</dbReference>
<dbReference type="InterPro" id="IPR000014">
    <property type="entry name" value="PAS"/>
</dbReference>
<dbReference type="CDD" id="cd00130">
    <property type="entry name" value="PAS"/>
    <property type="match status" value="1"/>
</dbReference>
<dbReference type="Pfam" id="PF13426">
    <property type="entry name" value="PAS_9"/>
    <property type="match status" value="1"/>
</dbReference>
<dbReference type="SUPFAM" id="SSF52172">
    <property type="entry name" value="CheY-like"/>
    <property type="match status" value="1"/>
</dbReference>
<proteinExistence type="predicted"/>
<dbReference type="InterPro" id="IPR052155">
    <property type="entry name" value="Biofilm_reg_signaling"/>
</dbReference>
<sequence>MQGDTLHLLIIDDDTMLRRNISVYFEDSGFFVTQACNGTEGIELFSQNQPDIVIVDLLMPNTGGLAVVEHVKKVAPFVPVIVISGVNLVDEAVRALKNGAWEFISKPIVDHGVLDHAVKKCLERASLLLERRQYHSLLESRLETHSHELQSTNDQLVRYQQLLRSNSSFVNNLVEAIPSPLYISDRNFVCIDCNKAFCDMLQLEKSEVVARRIPDLLSTTTTCADALCSNLFENNNSGDCEITYIGKDNSASHYVLYRSEFMNGNEGKLCTLGVLYNITELKAQKEIVAHQAYHDELTSLPNRFYIMNFLHELLEQDSGETKFCLLFIDLDNFKRINDSLGHDLGDQLLKLVATRLEEVIGGNGKVARVGGDEFLVLLPNVTEEHIISRHAEQLNRVFKEPFYIASHKLHLSVTIGITCYPDDGHDANTLLTRSDIAMYRAKEQKRSSWMRFDSRMLEQVKERLKLERLIRDGLERHEFIPYFQPRFDVQTGEIVGAEALVRWIREDGSVGNPAEFIPVAEETGLVRDLGEQVLIDSCKQMHAWHEMGYSYLTISVNISAVQFTEDLYTTVRSVIEESGINPEKLELEITETIMMKNLDKTAQILRELAQLGVKIVIDDFGTGYSSLYYLKIFPIDILKIDRTFIDGIPEDENDGNIVSAILSMAKQMKLHVVAEGVETDEQLVFLQHHQCEEAQGFLFSKPVAADDFIVMLGDEMVV</sequence>
<dbReference type="Gene3D" id="3.40.50.2300">
    <property type="match status" value="1"/>
</dbReference>
<dbReference type="Pfam" id="PF00563">
    <property type="entry name" value="EAL"/>
    <property type="match status" value="1"/>
</dbReference>
<accession>A0A1N6F5G1</accession>
<feature type="modified residue" description="4-aspartylphosphate" evidence="1">
    <location>
        <position position="56"/>
    </location>
</feature>
<dbReference type="SMART" id="SM00267">
    <property type="entry name" value="GGDEF"/>
    <property type="match status" value="1"/>
</dbReference>
<dbReference type="SUPFAM" id="SSF141868">
    <property type="entry name" value="EAL domain-like"/>
    <property type="match status" value="1"/>
</dbReference>
<dbReference type="PANTHER" id="PTHR44757:SF2">
    <property type="entry name" value="BIOFILM ARCHITECTURE MAINTENANCE PROTEIN MBAA"/>
    <property type="match status" value="1"/>
</dbReference>
<dbReference type="InterPro" id="IPR001633">
    <property type="entry name" value="EAL_dom"/>
</dbReference>
<dbReference type="SUPFAM" id="SSF55785">
    <property type="entry name" value="PYP-like sensor domain (PAS domain)"/>
    <property type="match status" value="1"/>
</dbReference>
<dbReference type="InterPro" id="IPR043128">
    <property type="entry name" value="Rev_trsase/Diguanyl_cyclase"/>
</dbReference>
<dbReference type="AlphaFoldDB" id="A0A1N6F5G1"/>
<dbReference type="InterPro" id="IPR000160">
    <property type="entry name" value="GGDEF_dom"/>
</dbReference>
<evidence type="ECO:0000259" key="4">
    <source>
        <dbReference type="PROSITE" id="PS50887"/>
    </source>
</evidence>
<dbReference type="PANTHER" id="PTHR44757">
    <property type="entry name" value="DIGUANYLATE CYCLASE DGCP"/>
    <property type="match status" value="1"/>
</dbReference>
<dbReference type="SMART" id="SM00448">
    <property type="entry name" value="REC"/>
    <property type="match status" value="1"/>
</dbReference>
<dbReference type="Gene3D" id="3.30.450.20">
    <property type="entry name" value="PAS domain"/>
    <property type="match status" value="1"/>
</dbReference>
<dbReference type="CDD" id="cd01948">
    <property type="entry name" value="EAL"/>
    <property type="match status" value="1"/>
</dbReference>
<reference evidence="6" key="1">
    <citation type="submission" date="2016-11" db="EMBL/GenBank/DDBJ databases">
        <authorList>
            <person name="Varghese N."/>
            <person name="Submissions S."/>
        </authorList>
    </citation>
    <scope>NUCLEOTIDE SEQUENCE [LARGE SCALE GENOMIC DNA]</scope>
    <source>
        <strain evidence="6">DSM 17456</strain>
    </source>
</reference>
<dbReference type="InterPro" id="IPR035965">
    <property type="entry name" value="PAS-like_dom_sf"/>
</dbReference>
<feature type="domain" description="EAL" evidence="3">
    <location>
        <begin position="463"/>
        <end position="716"/>
    </location>
</feature>
<gene>
    <name evidence="5" type="ORF">SAMN02745161_1112</name>
</gene>